<evidence type="ECO:0000313" key="2">
    <source>
        <dbReference type="EMBL" id="KAI5077349.1"/>
    </source>
</evidence>
<sequence>MLLLRQQVEERSAALRKQTVKQSSVSTEAASEQAQPIAQAPSGMYAPAVAPGSTFMQPKPAASSSHDREGLVEDEETKKLRKEKGARAGGWTPELSRRRAFEEAFSSLCVN</sequence>
<proteinExistence type="predicted"/>
<keyword evidence="3" id="KW-1185">Reference proteome</keyword>
<reference evidence="2" key="1">
    <citation type="submission" date="2021-01" db="EMBL/GenBank/DDBJ databases">
        <title>Adiantum capillus-veneris genome.</title>
        <authorList>
            <person name="Fang Y."/>
            <person name="Liao Q."/>
        </authorList>
    </citation>
    <scope>NUCLEOTIDE SEQUENCE</scope>
    <source>
        <strain evidence="2">H3</strain>
        <tissue evidence="2">Leaf</tissue>
    </source>
</reference>
<dbReference type="AlphaFoldDB" id="A0A9D4ZJ21"/>
<dbReference type="Proteomes" id="UP000886520">
    <property type="component" value="Chromosome 7"/>
</dbReference>
<organism evidence="2 3">
    <name type="scientific">Adiantum capillus-veneris</name>
    <name type="common">Maidenhair fern</name>
    <dbReference type="NCBI Taxonomy" id="13818"/>
    <lineage>
        <taxon>Eukaryota</taxon>
        <taxon>Viridiplantae</taxon>
        <taxon>Streptophyta</taxon>
        <taxon>Embryophyta</taxon>
        <taxon>Tracheophyta</taxon>
        <taxon>Polypodiopsida</taxon>
        <taxon>Polypodiidae</taxon>
        <taxon>Polypodiales</taxon>
        <taxon>Pteridineae</taxon>
        <taxon>Pteridaceae</taxon>
        <taxon>Vittarioideae</taxon>
        <taxon>Adiantum</taxon>
    </lineage>
</organism>
<dbReference type="EMBL" id="JABFUD020000007">
    <property type="protein sequence ID" value="KAI5077349.1"/>
    <property type="molecule type" value="Genomic_DNA"/>
</dbReference>
<accession>A0A9D4ZJ21</accession>
<evidence type="ECO:0000313" key="3">
    <source>
        <dbReference type="Proteomes" id="UP000886520"/>
    </source>
</evidence>
<gene>
    <name evidence="2" type="ORF">GOP47_0007173</name>
</gene>
<dbReference type="OrthoDB" id="5963at2759"/>
<feature type="region of interest" description="Disordered" evidence="1">
    <location>
        <begin position="13"/>
        <end position="91"/>
    </location>
</feature>
<comment type="caution">
    <text evidence="2">The sequence shown here is derived from an EMBL/GenBank/DDBJ whole genome shotgun (WGS) entry which is preliminary data.</text>
</comment>
<evidence type="ECO:0000256" key="1">
    <source>
        <dbReference type="SAM" id="MobiDB-lite"/>
    </source>
</evidence>
<protein>
    <submittedName>
        <fullName evidence="2">Uncharacterized protein</fullName>
    </submittedName>
</protein>
<name>A0A9D4ZJ21_ADICA</name>
<feature type="compositionally biased region" description="Polar residues" evidence="1">
    <location>
        <begin position="20"/>
        <end position="36"/>
    </location>
</feature>